<feature type="compositionally biased region" description="Basic residues" evidence="1">
    <location>
        <begin position="91"/>
        <end position="101"/>
    </location>
</feature>
<evidence type="ECO:0000313" key="3">
    <source>
        <dbReference type="Proteomes" id="UP000059188"/>
    </source>
</evidence>
<protein>
    <recommendedName>
        <fullName evidence="4">rRNA-processing protein FYV7</fullName>
    </recommendedName>
</protein>
<dbReference type="EMBL" id="LN679100">
    <property type="protein sequence ID" value="CEL51884.1"/>
    <property type="molecule type" value="Genomic_DNA"/>
</dbReference>
<feature type="compositionally biased region" description="Basic residues" evidence="1">
    <location>
        <begin position="200"/>
        <end position="211"/>
    </location>
</feature>
<name>A0A0B7F4K1_THACB</name>
<feature type="compositionally biased region" description="Basic and acidic residues" evidence="1">
    <location>
        <begin position="118"/>
        <end position="128"/>
    </location>
</feature>
<evidence type="ECO:0000256" key="1">
    <source>
        <dbReference type="SAM" id="MobiDB-lite"/>
    </source>
</evidence>
<feature type="compositionally biased region" description="Polar residues" evidence="1">
    <location>
        <begin position="212"/>
        <end position="222"/>
    </location>
</feature>
<feature type="compositionally biased region" description="Low complexity" evidence="1">
    <location>
        <begin position="131"/>
        <end position="141"/>
    </location>
</feature>
<keyword evidence="3" id="KW-1185">Reference proteome</keyword>
<gene>
    <name evidence="2" type="ORF">RSOLAG1IB_00421</name>
</gene>
<feature type="region of interest" description="Disordered" evidence="1">
    <location>
        <begin position="47"/>
        <end position="69"/>
    </location>
</feature>
<organism evidence="2 3">
    <name type="scientific">Thanatephorus cucumeris (strain AG1-IB / isolate 7/3/14)</name>
    <name type="common">Lettuce bottom rot fungus</name>
    <name type="synonym">Rhizoctonia solani</name>
    <dbReference type="NCBI Taxonomy" id="1108050"/>
    <lineage>
        <taxon>Eukaryota</taxon>
        <taxon>Fungi</taxon>
        <taxon>Dikarya</taxon>
        <taxon>Basidiomycota</taxon>
        <taxon>Agaricomycotina</taxon>
        <taxon>Agaricomycetes</taxon>
        <taxon>Cantharellales</taxon>
        <taxon>Ceratobasidiaceae</taxon>
        <taxon>Rhizoctonia</taxon>
        <taxon>Rhizoctonia solani AG-1</taxon>
    </lineage>
</organism>
<reference evidence="2 3" key="1">
    <citation type="submission" date="2014-11" db="EMBL/GenBank/DDBJ databases">
        <authorList>
            <person name="Wibberg Daniel"/>
        </authorList>
    </citation>
    <scope>NUCLEOTIDE SEQUENCE [LARGE SCALE GENOMIC DNA]</scope>
    <source>
        <strain evidence="2">Rhizoctonia solani AG1-IB 7/3/14</strain>
    </source>
</reference>
<accession>A0A0B7F4K1</accession>
<sequence length="260" mass="28378">MEKAGGRKPGELVQTSETVTIYQRNRGCVRAKFKSSSPNLILPAALGSFDMTPPVPSKSRTAPKFHAGHLDANRARKLKKEWIATQKLKAKYRAEKRRMGLRRTPADAGGDGAAGSTGERDDIAKADSSDSDSVSPANDPSVEADDTPQSPVAEPSRIHNTYCKPASSRRNTKDDKIEQDGPSLRELARDAYSPASLHTFKSHPLRGRTRGKNTTQTRTNPYSGRIGTDAPKRGSTRGRGQPNMAKRMGVLLEKIKRSTE</sequence>
<evidence type="ECO:0000313" key="2">
    <source>
        <dbReference type="EMBL" id="CEL51884.1"/>
    </source>
</evidence>
<dbReference type="Proteomes" id="UP000059188">
    <property type="component" value="Unassembled WGS sequence"/>
</dbReference>
<dbReference type="AlphaFoldDB" id="A0A0B7F4K1"/>
<dbReference type="OrthoDB" id="3365439at2759"/>
<feature type="region of interest" description="Disordered" evidence="1">
    <location>
        <begin position="91"/>
        <end position="248"/>
    </location>
</feature>
<proteinExistence type="predicted"/>
<evidence type="ECO:0008006" key="4">
    <source>
        <dbReference type="Google" id="ProtNLM"/>
    </source>
</evidence>